<feature type="transmembrane region" description="Helical" evidence="1">
    <location>
        <begin position="12"/>
        <end position="33"/>
    </location>
</feature>
<name>A0A4R5MK93_9SPHI</name>
<dbReference type="RefSeq" id="WP_133263225.1">
    <property type="nucleotide sequence ID" value="NZ_SJCY01000009.1"/>
</dbReference>
<comment type="caution">
    <text evidence="2">The sequence shown here is derived from an EMBL/GenBank/DDBJ whole genome shotgun (WGS) entry which is preliminary data.</text>
</comment>
<dbReference type="EMBL" id="SJCY01000009">
    <property type="protein sequence ID" value="TDG35615.1"/>
    <property type="molecule type" value="Genomic_DNA"/>
</dbReference>
<dbReference type="AlphaFoldDB" id="A0A4R5MK93"/>
<accession>A0A4R5MK93</accession>
<keyword evidence="1" id="KW-1133">Transmembrane helix</keyword>
<dbReference type="Proteomes" id="UP000295668">
    <property type="component" value="Unassembled WGS sequence"/>
</dbReference>
<keyword evidence="1" id="KW-0812">Transmembrane</keyword>
<evidence type="ECO:0000256" key="1">
    <source>
        <dbReference type="SAM" id="Phobius"/>
    </source>
</evidence>
<organism evidence="2 3">
    <name type="scientific">Pedobacter changchengzhani</name>
    <dbReference type="NCBI Taxonomy" id="2529274"/>
    <lineage>
        <taxon>Bacteria</taxon>
        <taxon>Pseudomonadati</taxon>
        <taxon>Bacteroidota</taxon>
        <taxon>Sphingobacteriia</taxon>
        <taxon>Sphingobacteriales</taxon>
        <taxon>Sphingobacteriaceae</taxon>
        <taxon>Pedobacter</taxon>
    </lineage>
</organism>
<reference evidence="2 3" key="1">
    <citation type="submission" date="2019-02" db="EMBL/GenBank/DDBJ databases">
        <title>Pedobacter sp. nov., a novel speices isolated from soil of pinguins habitat in Antarcitica.</title>
        <authorList>
            <person name="He R.-H."/>
        </authorList>
    </citation>
    <scope>NUCLEOTIDE SEQUENCE [LARGE SCALE GENOMIC DNA]</scope>
    <source>
        <strain evidence="2 3">E01020</strain>
    </source>
</reference>
<sequence>MVGESKNQKISIFIVLYLGGFFLLNFVVGNKILDKYKAVYEDKIILTDQPYAEYLSKNNKSFVYRELSFCSNSSKKDTIKLSRNFAEYLTDQELKDITSLSKGSAVTFSILKDSKKGKYLLATGIKTADFECKTSVRLHFMDYYILIIAYSFF</sequence>
<gene>
    <name evidence="2" type="ORF">EZJ43_13425</name>
</gene>
<evidence type="ECO:0000313" key="3">
    <source>
        <dbReference type="Proteomes" id="UP000295668"/>
    </source>
</evidence>
<keyword evidence="1" id="KW-0472">Membrane</keyword>
<protein>
    <submittedName>
        <fullName evidence="2">Uncharacterized protein</fullName>
    </submittedName>
</protein>
<evidence type="ECO:0000313" key="2">
    <source>
        <dbReference type="EMBL" id="TDG35615.1"/>
    </source>
</evidence>
<proteinExistence type="predicted"/>
<keyword evidence="3" id="KW-1185">Reference proteome</keyword>